<comment type="cofactor">
    <cofactor evidence="1">
        <name>FAD</name>
        <dbReference type="ChEBI" id="CHEBI:57692"/>
    </cofactor>
</comment>
<feature type="domain" description="ERV/ALR sulfhydryl oxidase" evidence="7">
    <location>
        <begin position="71"/>
        <end position="174"/>
    </location>
</feature>
<dbReference type="Pfam" id="PF04777">
    <property type="entry name" value="Evr1_Alr"/>
    <property type="match status" value="1"/>
</dbReference>
<dbReference type="SUPFAM" id="SSF69000">
    <property type="entry name" value="FAD-dependent thiol oxidase"/>
    <property type="match status" value="1"/>
</dbReference>
<evidence type="ECO:0000256" key="6">
    <source>
        <dbReference type="ARBA" id="ARBA00023157"/>
    </source>
</evidence>
<keyword evidence="3" id="KW-0285">Flavoprotein</keyword>
<keyword evidence="5" id="KW-0560">Oxidoreductase</keyword>
<dbReference type="EC" id="1.8.3.2" evidence="2"/>
<reference evidence="8" key="1">
    <citation type="journal article" date="2020" name="Nature">
        <title>Giant virus diversity and host interactions through global metagenomics.</title>
        <authorList>
            <person name="Schulz F."/>
            <person name="Roux S."/>
            <person name="Paez-Espino D."/>
            <person name="Jungbluth S."/>
            <person name="Walsh D.A."/>
            <person name="Denef V.J."/>
            <person name="McMahon K.D."/>
            <person name="Konstantinidis K.T."/>
            <person name="Eloe-Fadrosh E.A."/>
            <person name="Kyrpides N.C."/>
            <person name="Woyke T."/>
        </authorList>
    </citation>
    <scope>NUCLEOTIDE SEQUENCE</scope>
    <source>
        <strain evidence="8">GVMAG-M-3300023179-59</strain>
    </source>
</reference>
<keyword evidence="4" id="KW-0274">FAD</keyword>
<dbReference type="EMBL" id="MN739850">
    <property type="protein sequence ID" value="QHT74438.1"/>
    <property type="molecule type" value="Genomic_DNA"/>
</dbReference>
<keyword evidence="6" id="KW-1015">Disulfide bond</keyword>
<protein>
    <recommendedName>
        <fullName evidence="2">thiol oxidase</fullName>
        <ecNumber evidence="2">1.8.3.2</ecNumber>
    </recommendedName>
</protein>
<organism evidence="8">
    <name type="scientific">viral metagenome</name>
    <dbReference type="NCBI Taxonomy" id="1070528"/>
    <lineage>
        <taxon>unclassified sequences</taxon>
        <taxon>metagenomes</taxon>
        <taxon>organismal metagenomes</taxon>
    </lineage>
</organism>
<evidence type="ECO:0000256" key="5">
    <source>
        <dbReference type="ARBA" id="ARBA00023002"/>
    </source>
</evidence>
<dbReference type="GO" id="GO:0016972">
    <property type="term" value="F:thiol oxidase activity"/>
    <property type="evidence" value="ECO:0007669"/>
    <property type="project" value="UniProtKB-EC"/>
</dbReference>
<accession>A0A6C0H1L3</accession>
<evidence type="ECO:0000256" key="2">
    <source>
        <dbReference type="ARBA" id="ARBA00012512"/>
    </source>
</evidence>
<evidence type="ECO:0000259" key="7">
    <source>
        <dbReference type="PROSITE" id="PS51324"/>
    </source>
</evidence>
<evidence type="ECO:0000256" key="4">
    <source>
        <dbReference type="ARBA" id="ARBA00022827"/>
    </source>
</evidence>
<dbReference type="InterPro" id="IPR017905">
    <property type="entry name" value="ERV/ALR_sulphydryl_oxidase"/>
</dbReference>
<dbReference type="Gene3D" id="1.20.120.310">
    <property type="entry name" value="ERV/ALR sulfhydryl oxidase domain"/>
    <property type="match status" value="1"/>
</dbReference>
<dbReference type="InterPro" id="IPR036774">
    <property type="entry name" value="ERV/ALR_sulphydryl_oxid_sf"/>
</dbReference>
<proteinExistence type="predicted"/>
<evidence type="ECO:0000256" key="1">
    <source>
        <dbReference type="ARBA" id="ARBA00001974"/>
    </source>
</evidence>
<sequence>MSLFLCLYWYIFLSFYIRTMNMLFTNTRKYGQLNSNNYQYQPVQQMPILSYQPPQIHRPYASNAIDETKTEKPTVKKMKWGEPTWFLFHTLAQKIKDDCFQKIKDELFNNIIVICGNLPCPTCANHALEYMKRVQFSSIRTKNDLKKLFYLFHNEVNTRKGFGVFPYDQLDEKYSKANTLNIIQYFFQFFQDTHSSIHMIANDMHRLRVTKKLKEWFQANIDCFDP</sequence>
<dbReference type="PROSITE" id="PS51324">
    <property type="entry name" value="ERV_ALR"/>
    <property type="match status" value="1"/>
</dbReference>
<evidence type="ECO:0000256" key="3">
    <source>
        <dbReference type="ARBA" id="ARBA00022630"/>
    </source>
</evidence>
<dbReference type="AlphaFoldDB" id="A0A6C0H1L3"/>
<evidence type="ECO:0000313" key="8">
    <source>
        <dbReference type="EMBL" id="QHT74438.1"/>
    </source>
</evidence>
<name>A0A6C0H1L3_9ZZZZ</name>